<dbReference type="Proteomes" id="UP001277761">
    <property type="component" value="Unassembled WGS sequence"/>
</dbReference>
<dbReference type="PANTHER" id="PTHR34584">
    <property type="entry name" value="NA(+)/H(+) ANTIPORTER SUBUNIT E1"/>
    <property type="match status" value="1"/>
</dbReference>
<proteinExistence type="inferred from homology"/>
<evidence type="ECO:0000256" key="1">
    <source>
        <dbReference type="ARBA" id="ARBA00004651"/>
    </source>
</evidence>
<keyword evidence="9" id="KW-1185">Reference proteome</keyword>
<evidence type="ECO:0000256" key="6">
    <source>
        <dbReference type="ARBA" id="ARBA00023136"/>
    </source>
</evidence>
<comment type="similarity">
    <text evidence="2">Belongs to the CPA3 antiporters (TC 2.A.63) subunit E family.</text>
</comment>
<comment type="subcellular location">
    <subcellularLocation>
        <location evidence="1">Cell membrane</location>
        <topology evidence="1">Multi-pass membrane protein</topology>
    </subcellularLocation>
</comment>
<reference evidence="8 9" key="1">
    <citation type="submission" date="2023-11" db="EMBL/GenBank/DDBJ databases">
        <authorList>
            <person name="Xu M."/>
            <person name="Jiang T."/>
        </authorList>
    </citation>
    <scope>NUCLEOTIDE SEQUENCE [LARGE SCALE GENOMIC DNA]</scope>
    <source>
        <strain evidence="8 9">SD</strain>
    </source>
</reference>
<dbReference type="NCBIfam" id="NF006521">
    <property type="entry name" value="PRK08965.1-5"/>
    <property type="match status" value="1"/>
</dbReference>
<keyword evidence="3" id="KW-1003">Cell membrane</keyword>
<dbReference type="RefSeq" id="WP_319954132.1">
    <property type="nucleotide sequence ID" value="NZ_JAXAVX010000004.1"/>
</dbReference>
<gene>
    <name evidence="8" type="ORF">SK069_10265</name>
</gene>
<feature type="transmembrane region" description="Helical" evidence="7">
    <location>
        <begin position="39"/>
        <end position="58"/>
    </location>
</feature>
<comment type="caution">
    <text evidence="8">The sequence shown here is derived from an EMBL/GenBank/DDBJ whole genome shotgun (WGS) entry which is preliminary data.</text>
</comment>
<keyword evidence="4 7" id="KW-0812">Transmembrane</keyword>
<evidence type="ECO:0000256" key="4">
    <source>
        <dbReference type="ARBA" id="ARBA00022692"/>
    </source>
</evidence>
<protein>
    <submittedName>
        <fullName evidence="8">Na+/H+ antiporter subunit E</fullName>
    </submittedName>
</protein>
<evidence type="ECO:0000256" key="3">
    <source>
        <dbReference type="ARBA" id="ARBA00022475"/>
    </source>
</evidence>
<dbReference type="PANTHER" id="PTHR34584:SF1">
    <property type="entry name" value="NA(+)_H(+) ANTIPORTER SUBUNIT E1"/>
    <property type="match status" value="1"/>
</dbReference>
<evidence type="ECO:0000313" key="9">
    <source>
        <dbReference type="Proteomes" id="UP001277761"/>
    </source>
</evidence>
<feature type="transmembrane region" description="Helical" evidence="7">
    <location>
        <begin position="12"/>
        <end position="33"/>
    </location>
</feature>
<sequence>MPTPIRRLRRRVAGAWLLQPVTAVWLVVLWLLLWGRFSTGLALSGIVVALVVVRLFPLQPIPVEGRIRPLAALRLWARFAWDVVVASVQVAWLAVRAAGGGDPPGMAVIAVPLRTRSELLLTAVAEILGLVPGSIVVEIDRTSGILYVHLIGVDDHAAVERERERARALEARVIRAFGSDEDRAALAAEDPTHVAVREGRA</sequence>
<name>A0ABU4VJH5_9ACTN</name>
<organism evidence="8 9">
    <name type="scientific">Patulibacter brassicae</name>
    <dbReference type="NCBI Taxonomy" id="1705717"/>
    <lineage>
        <taxon>Bacteria</taxon>
        <taxon>Bacillati</taxon>
        <taxon>Actinomycetota</taxon>
        <taxon>Thermoleophilia</taxon>
        <taxon>Solirubrobacterales</taxon>
        <taxon>Patulibacteraceae</taxon>
        <taxon>Patulibacter</taxon>
    </lineage>
</organism>
<dbReference type="EMBL" id="JAXAVX010000004">
    <property type="protein sequence ID" value="MDX8151977.1"/>
    <property type="molecule type" value="Genomic_DNA"/>
</dbReference>
<evidence type="ECO:0000313" key="8">
    <source>
        <dbReference type="EMBL" id="MDX8151977.1"/>
    </source>
</evidence>
<dbReference type="Pfam" id="PF01899">
    <property type="entry name" value="MNHE"/>
    <property type="match status" value="1"/>
</dbReference>
<keyword evidence="6 7" id="KW-0472">Membrane</keyword>
<evidence type="ECO:0000256" key="5">
    <source>
        <dbReference type="ARBA" id="ARBA00022989"/>
    </source>
</evidence>
<evidence type="ECO:0000256" key="7">
    <source>
        <dbReference type="SAM" id="Phobius"/>
    </source>
</evidence>
<dbReference type="InterPro" id="IPR002758">
    <property type="entry name" value="Cation_antiport_E"/>
</dbReference>
<accession>A0ABU4VJH5</accession>
<keyword evidence="5 7" id="KW-1133">Transmembrane helix</keyword>
<evidence type="ECO:0000256" key="2">
    <source>
        <dbReference type="ARBA" id="ARBA00006228"/>
    </source>
</evidence>